<feature type="signal peptide" evidence="1">
    <location>
        <begin position="1"/>
        <end position="33"/>
    </location>
</feature>
<evidence type="ECO:0000313" key="4">
    <source>
        <dbReference type="Proteomes" id="UP001597114"/>
    </source>
</evidence>
<comment type="caution">
    <text evidence="3">The sequence shown here is derived from an EMBL/GenBank/DDBJ whole genome shotgun (WGS) entry which is preliminary data.</text>
</comment>
<dbReference type="Pfam" id="PF16640">
    <property type="entry name" value="Big_3_5"/>
    <property type="match status" value="1"/>
</dbReference>
<keyword evidence="1" id="KW-0732">Signal</keyword>
<feature type="domain" description="Bacterial Ig-like" evidence="2">
    <location>
        <begin position="44"/>
        <end position="128"/>
    </location>
</feature>
<dbReference type="InterPro" id="IPR032109">
    <property type="entry name" value="Big_3_5"/>
</dbReference>
<dbReference type="Proteomes" id="UP001597114">
    <property type="component" value="Unassembled WGS sequence"/>
</dbReference>
<feature type="chain" id="PRO_5047148016" evidence="1">
    <location>
        <begin position="34"/>
        <end position="161"/>
    </location>
</feature>
<dbReference type="EMBL" id="JBHUCO010000076">
    <property type="protein sequence ID" value="MFD1524079.1"/>
    <property type="molecule type" value="Genomic_DNA"/>
</dbReference>
<keyword evidence="4" id="KW-1185">Reference proteome</keyword>
<dbReference type="Gene3D" id="2.60.40.10">
    <property type="entry name" value="Immunoglobulins"/>
    <property type="match status" value="1"/>
</dbReference>
<evidence type="ECO:0000256" key="1">
    <source>
        <dbReference type="SAM" id="SignalP"/>
    </source>
</evidence>
<accession>A0ABW4FBY9</accession>
<evidence type="ECO:0000259" key="2">
    <source>
        <dbReference type="Pfam" id="PF16640"/>
    </source>
</evidence>
<organism evidence="3 4">
    <name type="scientific">Pseudonocardia yunnanensis</name>
    <dbReference type="NCBI Taxonomy" id="58107"/>
    <lineage>
        <taxon>Bacteria</taxon>
        <taxon>Bacillati</taxon>
        <taxon>Actinomycetota</taxon>
        <taxon>Actinomycetes</taxon>
        <taxon>Pseudonocardiales</taxon>
        <taxon>Pseudonocardiaceae</taxon>
        <taxon>Pseudonocardia</taxon>
    </lineage>
</organism>
<dbReference type="InterPro" id="IPR013783">
    <property type="entry name" value="Ig-like_fold"/>
</dbReference>
<name>A0ABW4FBY9_9PSEU</name>
<protein>
    <submittedName>
        <fullName evidence="3">Ig-like domain-containing protein</fullName>
    </submittedName>
</protein>
<evidence type="ECO:0000313" key="3">
    <source>
        <dbReference type="EMBL" id="MFD1524079.1"/>
    </source>
</evidence>
<sequence>MSTRFGHGWGRRRIALAFIALAALLAFAPQASAQPAQSSTTAQASPASATVGEEVVLMATVTCSAPPGGGLGVTFFDGANLLDTVPVDANGSASLATSFDTTGTHEITAAYNGNDNCGASNDTTTVEISDAPPPPPPPVGGLFNFENFFNGNTFNNIGNID</sequence>
<gene>
    <name evidence="3" type="ORF">ACFSJD_41795</name>
</gene>
<reference evidence="4" key="1">
    <citation type="journal article" date="2019" name="Int. J. Syst. Evol. Microbiol.">
        <title>The Global Catalogue of Microorganisms (GCM) 10K type strain sequencing project: providing services to taxonomists for standard genome sequencing and annotation.</title>
        <authorList>
            <consortium name="The Broad Institute Genomics Platform"/>
            <consortium name="The Broad Institute Genome Sequencing Center for Infectious Disease"/>
            <person name="Wu L."/>
            <person name="Ma J."/>
        </authorList>
    </citation>
    <scope>NUCLEOTIDE SEQUENCE [LARGE SCALE GENOMIC DNA]</scope>
    <source>
        <strain evidence="4">CCM 7043</strain>
    </source>
</reference>
<proteinExistence type="predicted"/>
<dbReference type="RefSeq" id="WP_344726714.1">
    <property type="nucleotide sequence ID" value="NZ_BAAAUS010000039.1"/>
</dbReference>